<gene>
    <name evidence="2" type="ORF">IAC94_03925</name>
</gene>
<proteinExistence type="predicted"/>
<name>A0A9D1E126_9BACT</name>
<feature type="chain" id="PRO_5038909343" evidence="1">
    <location>
        <begin position="24"/>
        <end position="643"/>
    </location>
</feature>
<reference evidence="2" key="2">
    <citation type="journal article" date="2021" name="PeerJ">
        <title>Extensive microbial diversity within the chicken gut microbiome revealed by metagenomics and culture.</title>
        <authorList>
            <person name="Gilroy R."/>
            <person name="Ravi A."/>
            <person name="Getino M."/>
            <person name="Pursley I."/>
            <person name="Horton D.L."/>
            <person name="Alikhan N.F."/>
            <person name="Baker D."/>
            <person name="Gharbi K."/>
            <person name="Hall N."/>
            <person name="Watson M."/>
            <person name="Adriaenssens E.M."/>
            <person name="Foster-Nyarko E."/>
            <person name="Jarju S."/>
            <person name="Secka A."/>
            <person name="Antonio M."/>
            <person name="Oren A."/>
            <person name="Chaudhuri R.R."/>
            <person name="La Ragione R."/>
            <person name="Hildebrand F."/>
            <person name="Pallen M.J."/>
        </authorList>
    </citation>
    <scope>NUCLEOTIDE SEQUENCE</scope>
    <source>
        <strain evidence="2">ChiHjej13B12-12457</strain>
    </source>
</reference>
<evidence type="ECO:0000313" key="2">
    <source>
        <dbReference type="EMBL" id="HIR62657.1"/>
    </source>
</evidence>
<comment type="caution">
    <text evidence="2">The sequence shown here is derived from an EMBL/GenBank/DDBJ whole genome shotgun (WGS) entry which is preliminary data.</text>
</comment>
<evidence type="ECO:0000256" key="1">
    <source>
        <dbReference type="SAM" id="SignalP"/>
    </source>
</evidence>
<evidence type="ECO:0000313" key="3">
    <source>
        <dbReference type="Proteomes" id="UP000886744"/>
    </source>
</evidence>
<dbReference type="InterPro" id="IPR010994">
    <property type="entry name" value="RuvA_2-like"/>
</dbReference>
<dbReference type="Proteomes" id="UP000886744">
    <property type="component" value="Unassembled WGS sequence"/>
</dbReference>
<dbReference type="SUPFAM" id="SSF47781">
    <property type="entry name" value="RuvA domain 2-like"/>
    <property type="match status" value="1"/>
</dbReference>
<dbReference type="EMBL" id="DVHI01000050">
    <property type="protein sequence ID" value="HIR62657.1"/>
    <property type="molecule type" value="Genomic_DNA"/>
</dbReference>
<protein>
    <submittedName>
        <fullName evidence="2">Helix-hairpin-helix domain-containing protein</fullName>
    </submittedName>
</protein>
<organism evidence="2 3">
    <name type="scientific">Candidatus Coprenecus avistercoris</name>
    <dbReference type="NCBI Taxonomy" id="2840730"/>
    <lineage>
        <taxon>Bacteria</taxon>
        <taxon>Pseudomonadati</taxon>
        <taxon>Bacteroidota</taxon>
        <taxon>Bacteroidia</taxon>
        <taxon>Bacteroidales</taxon>
        <taxon>Rikenellaceae</taxon>
        <taxon>Rikenellaceae incertae sedis</taxon>
        <taxon>Candidatus Coprenecus</taxon>
    </lineage>
</organism>
<dbReference type="AlphaFoldDB" id="A0A9D1E126"/>
<reference evidence="2" key="1">
    <citation type="submission" date="2020-10" db="EMBL/GenBank/DDBJ databases">
        <authorList>
            <person name="Gilroy R."/>
        </authorList>
    </citation>
    <scope>NUCLEOTIDE SEQUENCE</scope>
    <source>
        <strain evidence="2">ChiHjej13B12-12457</strain>
    </source>
</reference>
<feature type="signal peptide" evidence="1">
    <location>
        <begin position="1"/>
        <end position="23"/>
    </location>
</feature>
<sequence length="643" mass="70139">MIKSGAALLGAAFLLLSGSPLEAQELPGGIVRLIETQCEDGGGDPEALAEYFMELTRRPLDLSTADREALEAFPLLTPFMVVSLLEYRREFGPVASAGELALVDGFDAAAVEEILPFVTFGAGTGAGGLPEEGRMPLRFSGRLTLRTRYLLEREGEDADGLPVPLYAKYRMELGEHFSAGATLESDRGEKGFPDFYSVHVSAADLPLSRDGRWRLVSAVVGDYSLRFGQGLVLWNSFSLSGLSSPSAAVRREAGVRPYTSSDENRYFHGAGATVAFPEGVEASVFYSNNGQDARVEGDYFVTKPEDGIHDTDALREARNALREEVLGGNVSWRCSWLKAGVTAAVYRYDRLDGRRTSYYNEHLRYDGWWGNASLDWLISLRGLRVFGEAALDFGGAFAGITGAACPLSSSLEASLLYRYYSPRYIATHAGAYCRSNVNNEHGVSAALRWSPCRDVTVAASLEYTHFPWARFGVREPSSSLKGAVECGWTVSGTHALFLKVSGTYDDGRGTRLLRLRLGYSFGGETGFAASTRLEGSSAGGSSFGGLVYQEGGYTSPSGRWRVSLRATLFCAEDWDARIYCYERDAPGTFSVPAYYGKGTGLYAVVTYRPVRWLNIFLKCSATKYFDDPSGDDLGVRLQLTLPF</sequence>
<keyword evidence="1" id="KW-0732">Signal</keyword>
<accession>A0A9D1E126</accession>